<reference evidence="5" key="1">
    <citation type="submission" date="2020-09" db="EMBL/GenBank/DDBJ databases">
        <title>A novel bacterium of genus Paenibacillus, isolated from South China Sea.</title>
        <authorList>
            <person name="Huang H."/>
            <person name="Mo K."/>
            <person name="Hu Y."/>
        </authorList>
    </citation>
    <scope>NUCLEOTIDE SEQUENCE</scope>
    <source>
        <strain evidence="5">IB182363</strain>
    </source>
</reference>
<dbReference type="GO" id="GO:0003700">
    <property type="term" value="F:DNA-binding transcription factor activity"/>
    <property type="evidence" value="ECO:0007669"/>
    <property type="project" value="InterPro"/>
</dbReference>
<keyword evidence="1" id="KW-0805">Transcription regulation</keyword>
<evidence type="ECO:0000313" key="6">
    <source>
        <dbReference type="Proteomes" id="UP000639396"/>
    </source>
</evidence>
<dbReference type="Gene3D" id="1.10.10.10">
    <property type="entry name" value="Winged helix-like DNA-binding domain superfamily/Winged helix DNA-binding domain"/>
    <property type="match status" value="1"/>
</dbReference>
<evidence type="ECO:0000259" key="4">
    <source>
        <dbReference type="PROSITE" id="PS51000"/>
    </source>
</evidence>
<evidence type="ECO:0000256" key="2">
    <source>
        <dbReference type="ARBA" id="ARBA00023125"/>
    </source>
</evidence>
<accession>A0A927CBD6</accession>
<evidence type="ECO:0000256" key="1">
    <source>
        <dbReference type="ARBA" id="ARBA00023015"/>
    </source>
</evidence>
<name>A0A927CBD6_9BACL</name>
<protein>
    <submittedName>
        <fullName evidence="5">Transcriptional regulator</fullName>
    </submittedName>
</protein>
<dbReference type="PANTHER" id="PTHR38600">
    <property type="entry name" value="TRANSCRIPTIONAL REGULATORY PROTEIN"/>
    <property type="match status" value="1"/>
</dbReference>
<dbReference type="InterPro" id="IPR001845">
    <property type="entry name" value="HTH_ArsR_DNA-bd_dom"/>
</dbReference>
<comment type="caution">
    <text evidence="5">The sequence shown here is derived from an EMBL/GenBank/DDBJ whole genome shotgun (WGS) entry which is preliminary data.</text>
</comment>
<keyword evidence="2" id="KW-0238">DNA-binding</keyword>
<keyword evidence="3" id="KW-0804">Transcription</keyword>
<dbReference type="InterPro" id="IPR036388">
    <property type="entry name" value="WH-like_DNA-bd_sf"/>
</dbReference>
<dbReference type="SMART" id="SM00420">
    <property type="entry name" value="HTH_DEOR"/>
    <property type="match status" value="1"/>
</dbReference>
<dbReference type="SUPFAM" id="SSF46785">
    <property type="entry name" value="Winged helix' DNA-binding domain"/>
    <property type="match status" value="1"/>
</dbReference>
<dbReference type="AlphaFoldDB" id="A0A927CBD6"/>
<evidence type="ECO:0000313" key="5">
    <source>
        <dbReference type="EMBL" id="MBD2863151.1"/>
    </source>
</evidence>
<dbReference type="EMBL" id="JACXJA010000017">
    <property type="protein sequence ID" value="MBD2863151.1"/>
    <property type="molecule type" value="Genomic_DNA"/>
</dbReference>
<dbReference type="RefSeq" id="WP_190928698.1">
    <property type="nucleotide sequence ID" value="NZ_JACXJA010000017.1"/>
</dbReference>
<gene>
    <name evidence="5" type="ORF">IDH45_14255</name>
</gene>
<sequence>MDMEQDSSTRKTIVKMLKTSGPLGVGEMAKRLGITEMAVRRHLNTLERDGYIDSRIVRQSMGRPMNIYRLTEAAEDLFPKNYHTLTLDLLGELDGGMDGGGVGKLFGRRKEKLQMKYEAGMEGKPLEERVAKLADIQNANGYMVEWERTDDGFVLKEFNCPISQVANRYEEACDCEQQLFEGLLDTKVERTECLAKGGGKCTYHIKEPKEERD</sequence>
<organism evidence="5 6">
    <name type="scientific">Paenibacillus oceani</name>
    <dbReference type="NCBI Taxonomy" id="2772510"/>
    <lineage>
        <taxon>Bacteria</taxon>
        <taxon>Bacillati</taxon>
        <taxon>Bacillota</taxon>
        <taxon>Bacilli</taxon>
        <taxon>Bacillales</taxon>
        <taxon>Paenibacillaceae</taxon>
        <taxon>Paenibacillus</taxon>
    </lineage>
</organism>
<dbReference type="InterPro" id="IPR036390">
    <property type="entry name" value="WH_DNA-bd_sf"/>
</dbReference>
<dbReference type="Pfam" id="PF01022">
    <property type="entry name" value="HTH_5"/>
    <property type="match status" value="1"/>
</dbReference>
<dbReference type="CDD" id="cd00090">
    <property type="entry name" value="HTH_ARSR"/>
    <property type="match status" value="1"/>
</dbReference>
<feature type="domain" description="HTH deoR-type" evidence="4">
    <location>
        <begin position="6"/>
        <end position="65"/>
    </location>
</feature>
<keyword evidence="6" id="KW-1185">Reference proteome</keyword>
<evidence type="ECO:0000256" key="3">
    <source>
        <dbReference type="ARBA" id="ARBA00023163"/>
    </source>
</evidence>
<dbReference type="InterPro" id="IPR011991">
    <property type="entry name" value="ArsR-like_HTH"/>
</dbReference>
<dbReference type="PANTHER" id="PTHR38600:SF2">
    <property type="entry name" value="SLL0088 PROTEIN"/>
    <property type="match status" value="1"/>
</dbReference>
<dbReference type="Proteomes" id="UP000639396">
    <property type="component" value="Unassembled WGS sequence"/>
</dbReference>
<dbReference type="GO" id="GO:0003677">
    <property type="term" value="F:DNA binding"/>
    <property type="evidence" value="ECO:0007669"/>
    <property type="project" value="UniProtKB-KW"/>
</dbReference>
<dbReference type="InterPro" id="IPR001034">
    <property type="entry name" value="DeoR_HTH"/>
</dbReference>
<proteinExistence type="predicted"/>
<dbReference type="PROSITE" id="PS51000">
    <property type="entry name" value="HTH_DEOR_2"/>
    <property type="match status" value="1"/>
</dbReference>